<evidence type="ECO:0000313" key="5">
    <source>
        <dbReference type="Proteomes" id="UP000535020"/>
    </source>
</evidence>
<protein>
    <submittedName>
        <fullName evidence="4">Thioredoxin family protein</fullName>
    </submittedName>
</protein>
<dbReference type="RefSeq" id="WP_176004646.1">
    <property type="nucleotide sequence ID" value="NZ_JABWMI010000005.1"/>
</dbReference>
<name>A0A7Y8Y0Q7_9FLAO</name>
<keyword evidence="1 2" id="KW-0732">Signal</keyword>
<reference evidence="4 5" key="1">
    <citation type="submission" date="2020-07" db="EMBL/GenBank/DDBJ databases">
        <authorList>
            <person name="Sun Q."/>
        </authorList>
    </citation>
    <scope>NUCLEOTIDE SEQUENCE [LARGE SCALE GENOMIC DNA]</scope>
    <source>
        <strain evidence="4 5">MAH-1</strain>
    </source>
</reference>
<evidence type="ECO:0000313" key="4">
    <source>
        <dbReference type="EMBL" id="NYA69823.1"/>
    </source>
</evidence>
<dbReference type="Proteomes" id="UP000535020">
    <property type="component" value="Unassembled WGS sequence"/>
</dbReference>
<evidence type="ECO:0000256" key="1">
    <source>
        <dbReference type="ARBA" id="ARBA00022729"/>
    </source>
</evidence>
<dbReference type="EMBL" id="JACBJI010000001">
    <property type="protein sequence ID" value="NYA69823.1"/>
    <property type="molecule type" value="Genomic_DNA"/>
</dbReference>
<proteinExistence type="predicted"/>
<dbReference type="Gene3D" id="3.40.30.10">
    <property type="entry name" value="Glutaredoxin"/>
    <property type="match status" value="1"/>
</dbReference>
<feature type="chain" id="PRO_5030597037" evidence="2">
    <location>
        <begin position="23"/>
        <end position="393"/>
    </location>
</feature>
<comment type="caution">
    <text evidence="4">The sequence shown here is derived from an EMBL/GenBank/DDBJ whole genome shotgun (WGS) entry which is preliminary data.</text>
</comment>
<dbReference type="AlphaFoldDB" id="A0A7Y8Y0Q7"/>
<dbReference type="SUPFAM" id="SSF52833">
    <property type="entry name" value="Thioredoxin-like"/>
    <property type="match status" value="1"/>
</dbReference>
<evidence type="ECO:0000259" key="3">
    <source>
        <dbReference type="PROSITE" id="PS51352"/>
    </source>
</evidence>
<dbReference type="PANTHER" id="PTHR15337">
    <property type="entry name" value="ANTERIOR GRADIENT PROTEIN-RELATED"/>
    <property type="match status" value="1"/>
</dbReference>
<dbReference type="PROSITE" id="PS51352">
    <property type="entry name" value="THIOREDOXIN_2"/>
    <property type="match status" value="1"/>
</dbReference>
<keyword evidence="5" id="KW-1185">Reference proteome</keyword>
<dbReference type="InterPro" id="IPR012336">
    <property type="entry name" value="Thioredoxin-like_fold"/>
</dbReference>
<gene>
    <name evidence="4" type="ORF">HZF10_02745</name>
</gene>
<feature type="signal peptide" evidence="2">
    <location>
        <begin position="1"/>
        <end position="22"/>
    </location>
</feature>
<dbReference type="InterPro" id="IPR051099">
    <property type="entry name" value="AGR/TXD"/>
</dbReference>
<sequence length="393" mass="44484">MASRTLPKLLFFVLFCAFPMFGQTPFPFNESGFASVMKQAKAENKPVLYMFYASWCPHCHKMREEIFPEPEVAALLNRNFLVAAQDVELDGGRTIARKFNVTSYPTFVVLDPNGELLYGFNGELKKPDFIKEITDAADEEKQLPYLKKAFGNEPSDGNRALALIMALRKAGQPTSNVATRYFSTQKEEQLVSALNWKIIANGISDMGSREFQYVLKHQKEFADVSSEKRVQRKIENIVSEALRPNAEKGDTVSYNRQRVLAKAMNIRKADSLVYVYDKQIYEKVQDWDAYKKATIKATDVFASKDYSALRNTAAVYLAAINDKNALQKAVAWSERSTALQESKEGLLQTAKLYEKLNDIPKAVAAARRVKEFCERVGFGTKEADELLNRLQSK</sequence>
<dbReference type="InterPro" id="IPR013766">
    <property type="entry name" value="Thioredoxin_domain"/>
</dbReference>
<dbReference type="InterPro" id="IPR036249">
    <property type="entry name" value="Thioredoxin-like_sf"/>
</dbReference>
<organism evidence="4 5">
    <name type="scientific">Flavobacterium agri</name>
    <dbReference type="NCBI Taxonomy" id="2743471"/>
    <lineage>
        <taxon>Bacteria</taxon>
        <taxon>Pseudomonadati</taxon>
        <taxon>Bacteroidota</taxon>
        <taxon>Flavobacteriia</taxon>
        <taxon>Flavobacteriales</taxon>
        <taxon>Flavobacteriaceae</taxon>
        <taxon>Flavobacterium</taxon>
    </lineage>
</organism>
<dbReference type="Pfam" id="PF13098">
    <property type="entry name" value="Thioredoxin_2"/>
    <property type="match status" value="1"/>
</dbReference>
<accession>A0A7Y8Y0Q7</accession>
<feature type="domain" description="Thioredoxin" evidence="3">
    <location>
        <begin position="19"/>
        <end position="142"/>
    </location>
</feature>
<dbReference type="PANTHER" id="PTHR15337:SF11">
    <property type="entry name" value="THIOREDOXIN DOMAIN-CONTAINING PROTEIN"/>
    <property type="match status" value="1"/>
</dbReference>
<evidence type="ECO:0000256" key="2">
    <source>
        <dbReference type="SAM" id="SignalP"/>
    </source>
</evidence>